<keyword evidence="1" id="KW-1133">Transmembrane helix</keyword>
<gene>
    <name evidence="2" type="ORF">ACF05T_21365</name>
</gene>
<keyword evidence="3" id="KW-1185">Reference proteome</keyword>
<dbReference type="EMBL" id="JBIBSM010000011">
    <property type="protein sequence ID" value="MFF8278633.1"/>
    <property type="molecule type" value="Genomic_DNA"/>
</dbReference>
<reference evidence="2 3" key="1">
    <citation type="submission" date="2024-10" db="EMBL/GenBank/DDBJ databases">
        <title>The Natural Products Discovery Center: Release of the First 8490 Sequenced Strains for Exploring Actinobacteria Biosynthetic Diversity.</title>
        <authorList>
            <person name="Kalkreuter E."/>
            <person name="Kautsar S.A."/>
            <person name="Yang D."/>
            <person name="Bader C.D."/>
            <person name="Teijaro C.N."/>
            <person name="Fluegel L."/>
            <person name="Davis C.M."/>
            <person name="Simpson J.R."/>
            <person name="Lauterbach L."/>
            <person name="Steele A.D."/>
            <person name="Gui C."/>
            <person name="Meng S."/>
            <person name="Li G."/>
            <person name="Viehrig K."/>
            <person name="Ye F."/>
            <person name="Su P."/>
            <person name="Kiefer A.F."/>
            <person name="Nichols A."/>
            <person name="Cepeda A.J."/>
            <person name="Yan W."/>
            <person name="Fan B."/>
            <person name="Jiang Y."/>
            <person name="Adhikari A."/>
            <person name="Zheng C.-J."/>
            <person name="Schuster L."/>
            <person name="Cowan T.M."/>
            <person name="Smanski M.J."/>
            <person name="Chevrette M.G."/>
            <person name="De Carvalho L.P.S."/>
            <person name="Shen B."/>
        </authorList>
    </citation>
    <scope>NUCLEOTIDE SEQUENCE [LARGE SCALE GENOMIC DNA]</scope>
    <source>
        <strain evidence="2 3">NPDC015755</strain>
    </source>
</reference>
<evidence type="ECO:0000313" key="3">
    <source>
        <dbReference type="Proteomes" id="UP001603013"/>
    </source>
</evidence>
<comment type="caution">
    <text evidence="2">The sequence shown here is derived from an EMBL/GenBank/DDBJ whole genome shotgun (WGS) entry which is preliminary data.</text>
</comment>
<evidence type="ECO:0000256" key="1">
    <source>
        <dbReference type="SAM" id="Phobius"/>
    </source>
</evidence>
<proteinExistence type="predicted"/>
<keyword evidence="1" id="KW-0812">Transmembrane</keyword>
<dbReference type="RefSeq" id="WP_391935750.1">
    <property type="nucleotide sequence ID" value="NZ_JBIBSM010000011.1"/>
</dbReference>
<name>A0ABW6YFL8_9ACTN</name>
<dbReference type="Proteomes" id="UP001603013">
    <property type="component" value="Unassembled WGS sequence"/>
</dbReference>
<accession>A0ABW6YFL8</accession>
<sequence length="76" mass="7881">MSDTLLKAATKAKVHLANWAREREQSKDRGQTAVEYLGIIVVVVAIVIAISGTSIGQSIKDAISSKIASLTGGGGE</sequence>
<evidence type="ECO:0000313" key="2">
    <source>
        <dbReference type="EMBL" id="MFF8278633.1"/>
    </source>
</evidence>
<organism evidence="2 3">
    <name type="scientific">Streptomyces lateritius</name>
    <dbReference type="NCBI Taxonomy" id="67313"/>
    <lineage>
        <taxon>Bacteria</taxon>
        <taxon>Bacillati</taxon>
        <taxon>Actinomycetota</taxon>
        <taxon>Actinomycetes</taxon>
        <taxon>Kitasatosporales</taxon>
        <taxon>Streptomycetaceae</taxon>
        <taxon>Streptomyces</taxon>
    </lineage>
</organism>
<keyword evidence="1" id="KW-0472">Membrane</keyword>
<feature type="transmembrane region" description="Helical" evidence="1">
    <location>
        <begin position="36"/>
        <end position="56"/>
    </location>
</feature>
<protein>
    <submittedName>
        <fullName evidence="2">Flp family type IVb pilin</fullName>
    </submittedName>
</protein>